<evidence type="ECO:0000256" key="10">
    <source>
        <dbReference type="ARBA" id="ARBA00023273"/>
    </source>
</evidence>
<evidence type="ECO:0000256" key="7">
    <source>
        <dbReference type="ARBA" id="ARBA00023069"/>
    </source>
</evidence>
<dbReference type="Pfam" id="PF01221">
    <property type="entry name" value="Dynein_light"/>
    <property type="match status" value="1"/>
</dbReference>
<dbReference type="SMART" id="SM01375">
    <property type="entry name" value="Dynein_light"/>
    <property type="match status" value="1"/>
</dbReference>
<keyword evidence="10" id="KW-0966">Cell projection</keyword>
<sequence>MADVDGQGPGSQQAASSNADSTEDYDYKRLHNFPLVKYSDMNEELRMEAMELCVTACEKHATNNELAAKMIKETMDKKFGGPWHAIVGEGYSFEITYNLKNLLYMFFAGSMAICIWKCT</sequence>
<name>A0A9F1UCN6_HALDU</name>
<accession>A0A9F1UCN6</accession>
<dbReference type="AlphaFoldDB" id="A0A9F1UCN6"/>
<evidence type="ECO:0000256" key="2">
    <source>
        <dbReference type="ARBA" id="ARBA00010156"/>
    </source>
</evidence>
<keyword evidence="9 12" id="KW-0206">Cytoskeleton</keyword>
<dbReference type="InterPro" id="IPR001372">
    <property type="entry name" value="Dynein_light_chain_typ-1/2"/>
</dbReference>
<dbReference type="GO" id="GO:0005874">
    <property type="term" value="C:microtubule"/>
    <property type="evidence" value="ECO:0007669"/>
    <property type="project" value="UniProtKB-KW"/>
</dbReference>
<keyword evidence="7" id="KW-0969">Cilium</keyword>
<keyword evidence="5 12" id="KW-0493">Microtubule</keyword>
<dbReference type="FunFam" id="3.30.740.10:FF:000002">
    <property type="entry name" value="Dynein light chain"/>
    <property type="match status" value="1"/>
</dbReference>
<keyword evidence="8 12" id="KW-0505">Motor protein</keyword>
<comment type="subcellular location">
    <subcellularLocation>
        <location evidence="1">Cytoplasm</location>
        <location evidence="1">Cytoskeleton</location>
        <location evidence="1">Cilium axoneme</location>
    </subcellularLocation>
</comment>
<gene>
    <name evidence="14" type="primary">DNAL4</name>
</gene>
<keyword evidence="4 12" id="KW-0963">Cytoplasm</keyword>
<evidence type="ECO:0000256" key="11">
    <source>
        <dbReference type="ARBA" id="ARBA00057688"/>
    </source>
</evidence>
<dbReference type="GO" id="GO:0005930">
    <property type="term" value="C:axoneme"/>
    <property type="evidence" value="ECO:0007669"/>
    <property type="project" value="UniProtKB-SubCell"/>
</dbReference>
<reference evidence="14" key="1">
    <citation type="submission" date="2022-03" db="EMBL/GenBank/DDBJ databases">
        <authorList>
            <person name="Mikhailov K."/>
            <person name="Kravchuk O."/>
            <person name="Lyupina Y."/>
            <person name="Adameyko K."/>
        </authorList>
    </citation>
    <scope>NUCLEOTIDE SEQUENCE</scope>
</reference>
<dbReference type="GO" id="GO:0007017">
    <property type="term" value="P:microtubule-based process"/>
    <property type="evidence" value="ECO:0007669"/>
    <property type="project" value="InterPro"/>
</dbReference>
<dbReference type="Gene3D" id="3.30.740.10">
    <property type="entry name" value="Protein Inhibitor Of Neuronal Nitric Oxide Synthase"/>
    <property type="match status" value="1"/>
</dbReference>
<comment type="subunit">
    <text evidence="3">Consists of at least two heavy chains and a number of intermediate and light chains.</text>
</comment>
<dbReference type="EMBL" id="OM982445">
    <property type="protein sequence ID" value="WAW84854.1"/>
    <property type="molecule type" value="mRNA"/>
</dbReference>
<organism evidence="14">
    <name type="scientific">Halisarca dujardinii</name>
    <name type="common">Dujardin's slime sponge</name>
    <dbReference type="NCBI Taxonomy" id="2583056"/>
    <lineage>
        <taxon>Eukaryota</taxon>
        <taxon>Metazoa</taxon>
        <taxon>Porifera</taxon>
        <taxon>Demospongiae</taxon>
        <taxon>Verongimorpha</taxon>
        <taxon>Chondrillida</taxon>
        <taxon>Halisarcidae</taxon>
        <taxon>Halisarca</taxon>
    </lineage>
</organism>
<comment type="function">
    <text evidence="11">Force generating protein of respiratory cilia. Produces force towards the minus ends of microtubules. Dynein has ATPase activity.</text>
</comment>
<feature type="compositionally biased region" description="Polar residues" evidence="13">
    <location>
        <begin position="10"/>
        <end position="20"/>
    </location>
</feature>
<evidence type="ECO:0000256" key="5">
    <source>
        <dbReference type="ARBA" id="ARBA00022701"/>
    </source>
</evidence>
<feature type="region of interest" description="Disordered" evidence="13">
    <location>
        <begin position="1"/>
        <end position="23"/>
    </location>
</feature>
<protein>
    <recommendedName>
        <fullName evidence="12">Dynein light chain</fullName>
    </recommendedName>
</protein>
<evidence type="ECO:0000256" key="1">
    <source>
        <dbReference type="ARBA" id="ARBA00004430"/>
    </source>
</evidence>
<evidence type="ECO:0000256" key="12">
    <source>
        <dbReference type="RuleBase" id="RU365010"/>
    </source>
</evidence>
<keyword evidence="6 12" id="KW-0243">Dynein</keyword>
<proteinExistence type="evidence at transcript level"/>
<dbReference type="CDD" id="cd21453">
    <property type="entry name" value="DLC-like_DNAL4"/>
    <property type="match status" value="1"/>
</dbReference>
<evidence type="ECO:0000256" key="9">
    <source>
        <dbReference type="ARBA" id="ARBA00023212"/>
    </source>
</evidence>
<evidence type="ECO:0000256" key="8">
    <source>
        <dbReference type="ARBA" id="ARBA00023175"/>
    </source>
</evidence>
<dbReference type="PANTHER" id="PTHR11886">
    <property type="entry name" value="DYNEIN LIGHT CHAIN"/>
    <property type="match status" value="1"/>
</dbReference>
<comment type="similarity">
    <text evidence="2 12">Belongs to the dynein light chain family.</text>
</comment>
<evidence type="ECO:0000256" key="6">
    <source>
        <dbReference type="ARBA" id="ARBA00023017"/>
    </source>
</evidence>
<dbReference type="PANTHER" id="PTHR11886:SF2">
    <property type="entry name" value="DYNEIN AXONEMAL LIGHT CHAIN 4"/>
    <property type="match status" value="1"/>
</dbReference>
<evidence type="ECO:0000256" key="4">
    <source>
        <dbReference type="ARBA" id="ARBA00022490"/>
    </source>
</evidence>
<evidence type="ECO:0000313" key="14">
    <source>
        <dbReference type="EMBL" id="WAW84854.1"/>
    </source>
</evidence>
<dbReference type="GO" id="GO:0030286">
    <property type="term" value="C:dynein complex"/>
    <property type="evidence" value="ECO:0007669"/>
    <property type="project" value="UniProtKB-KW"/>
</dbReference>
<dbReference type="SUPFAM" id="SSF54648">
    <property type="entry name" value="DLC"/>
    <property type="match status" value="1"/>
</dbReference>
<evidence type="ECO:0000256" key="3">
    <source>
        <dbReference type="ARBA" id="ARBA00011655"/>
    </source>
</evidence>
<evidence type="ECO:0000256" key="13">
    <source>
        <dbReference type="SAM" id="MobiDB-lite"/>
    </source>
</evidence>
<dbReference type="InterPro" id="IPR037177">
    <property type="entry name" value="DLC_sf"/>
</dbReference>